<name>A0A0C9UUT1_SPHS4</name>
<accession>A0A0C9UUT1</accession>
<evidence type="ECO:0000313" key="1">
    <source>
        <dbReference type="EMBL" id="KIJ38624.1"/>
    </source>
</evidence>
<gene>
    <name evidence="1" type="ORF">M422DRAFT_33212</name>
</gene>
<dbReference type="HOGENOM" id="CLU_2694738_0_0_1"/>
<feature type="non-terminal residue" evidence="1">
    <location>
        <position position="74"/>
    </location>
</feature>
<dbReference type="Proteomes" id="UP000054279">
    <property type="component" value="Unassembled WGS sequence"/>
</dbReference>
<dbReference type="AlphaFoldDB" id="A0A0C9UUT1"/>
<proteinExistence type="predicted"/>
<evidence type="ECO:0000313" key="2">
    <source>
        <dbReference type="Proteomes" id="UP000054279"/>
    </source>
</evidence>
<keyword evidence="2" id="KW-1185">Reference proteome</keyword>
<protein>
    <submittedName>
        <fullName evidence="1">Uncharacterized protein</fullName>
    </submittedName>
</protein>
<reference evidence="1 2" key="1">
    <citation type="submission" date="2014-06" db="EMBL/GenBank/DDBJ databases">
        <title>Evolutionary Origins and Diversification of the Mycorrhizal Mutualists.</title>
        <authorList>
            <consortium name="DOE Joint Genome Institute"/>
            <consortium name="Mycorrhizal Genomics Consortium"/>
            <person name="Kohler A."/>
            <person name="Kuo A."/>
            <person name="Nagy L.G."/>
            <person name="Floudas D."/>
            <person name="Copeland A."/>
            <person name="Barry K.W."/>
            <person name="Cichocki N."/>
            <person name="Veneault-Fourrey C."/>
            <person name="LaButti K."/>
            <person name="Lindquist E.A."/>
            <person name="Lipzen A."/>
            <person name="Lundell T."/>
            <person name="Morin E."/>
            <person name="Murat C."/>
            <person name="Riley R."/>
            <person name="Ohm R."/>
            <person name="Sun H."/>
            <person name="Tunlid A."/>
            <person name="Henrissat B."/>
            <person name="Grigoriev I.V."/>
            <person name="Hibbett D.S."/>
            <person name="Martin F."/>
        </authorList>
    </citation>
    <scope>NUCLEOTIDE SEQUENCE [LARGE SCALE GENOMIC DNA]</scope>
    <source>
        <strain evidence="1 2">SS14</strain>
    </source>
</reference>
<sequence length="74" mass="8335">MLEPMRLSQLRVVPPPSTAYALSTADRKLTLLQSPVSFAIFSRYYLKEYAGTYFLKRLSLVTLSCWSSALLGTD</sequence>
<dbReference type="EMBL" id="KN837159">
    <property type="protein sequence ID" value="KIJ38624.1"/>
    <property type="molecule type" value="Genomic_DNA"/>
</dbReference>
<organism evidence="1 2">
    <name type="scientific">Sphaerobolus stellatus (strain SS14)</name>
    <dbReference type="NCBI Taxonomy" id="990650"/>
    <lineage>
        <taxon>Eukaryota</taxon>
        <taxon>Fungi</taxon>
        <taxon>Dikarya</taxon>
        <taxon>Basidiomycota</taxon>
        <taxon>Agaricomycotina</taxon>
        <taxon>Agaricomycetes</taxon>
        <taxon>Phallomycetidae</taxon>
        <taxon>Geastrales</taxon>
        <taxon>Sphaerobolaceae</taxon>
        <taxon>Sphaerobolus</taxon>
    </lineage>
</organism>